<dbReference type="EC" id="2.1.1.72" evidence="6"/>
<dbReference type="PROSITE" id="PS00092">
    <property type="entry name" value="N6_MTASE"/>
    <property type="match status" value="1"/>
</dbReference>
<dbReference type="CDD" id="cd00719">
    <property type="entry name" value="GIY-YIG_SF"/>
    <property type="match status" value="1"/>
</dbReference>
<dbReference type="GO" id="GO:0008170">
    <property type="term" value="F:N-methyltransferase activity"/>
    <property type="evidence" value="ECO:0007669"/>
    <property type="project" value="InterPro"/>
</dbReference>
<comment type="similarity">
    <text evidence="1">Belongs to the N(4)/N(6)-methyltransferase family.</text>
</comment>
<name>A0A7W5E1B1_9BACT</name>
<dbReference type="GO" id="GO:0009007">
    <property type="term" value="F:site-specific DNA-methyltransferase (adenine-specific) activity"/>
    <property type="evidence" value="ECO:0007669"/>
    <property type="project" value="UniProtKB-EC"/>
</dbReference>
<evidence type="ECO:0000256" key="4">
    <source>
        <dbReference type="SAM" id="MobiDB-lite"/>
    </source>
</evidence>
<accession>A0A7W5E1B1</accession>
<dbReference type="Pfam" id="PF01555">
    <property type="entry name" value="N6_N4_Mtase"/>
    <property type="match status" value="1"/>
</dbReference>
<proteinExistence type="inferred from homology"/>
<keyword evidence="3 6" id="KW-0808">Transferase</keyword>
<comment type="caution">
    <text evidence="6">The sequence shown here is derived from an EMBL/GenBank/DDBJ whole genome shotgun (WGS) entry which is preliminary data.</text>
</comment>
<gene>
    <name evidence="6" type="ORF">FHS27_004118</name>
</gene>
<dbReference type="InterPro" id="IPR000305">
    <property type="entry name" value="GIY-YIG_endonuc"/>
</dbReference>
<keyword evidence="7" id="KW-1185">Reference proteome</keyword>
<evidence type="ECO:0000256" key="3">
    <source>
        <dbReference type="ARBA" id="ARBA00022679"/>
    </source>
</evidence>
<dbReference type="AlphaFoldDB" id="A0A7W5E1B1"/>
<dbReference type="PRINTS" id="PR00508">
    <property type="entry name" value="S21N4MTFRASE"/>
</dbReference>
<sequence>MAEIPEGTVDLVFADPPFNIGYQYDVYDDSLESDDYLRWSENWIRGVHRVLKPDGAFWLAIGDEYAAELKVLSQRVGFSCRSWVIWYYTFGVHCKYKFTRSHAHLFHFVKDPDNFTFNADDPNLRVPSARQLVYNDKRANSKGRMPDDTWILRPQDLPSGFSADEDVWYFPRVAGTFKERAGFHGCQMPEHLLGRIIRSSSHQDEIVLDPFSGSGTTAAVAKKLGRKYVTFDMSEEYVELGNERLQQIAVGDPLVGSADPLRSVPSTAEGKRKKKKTAEQQTAEKRKATQSLGLQMSLGFGNSHDEATEEVVIDAFRQTHAGFSVDRVLLDPVMNERFVIACRDAGCTVSEHELRKHLAQLRFVGTLSAEDLQPSEPTIVPAATIERYRFASEIAWRLTSDRYPTWTLDDLLIDPEILRQFDTAAAQVAPNCDPLTLRWGTLKLRQLAAAVIAQAGKRQNGAKDNGAGQGGKKKKAKSKTKGMLADTPAVAPEEIQWPEPEESCSGIYTIESSEGSVLYVGESTNLPMRMRDHFAHSESRDFWSTLAGGTPRVRFQEIAPIPSQSVQERLQPWYGELLQREDSACNCVDLWIPGESPE</sequence>
<feature type="region of interest" description="Disordered" evidence="4">
    <location>
        <begin position="256"/>
        <end position="288"/>
    </location>
</feature>
<dbReference type="PROSITE" id="PS50164">
    <property type="entry name" value="GIY_YIG"/>
    <property type="match status" value="1"/>
</dbReference>
<dbReference type="Gene3D" id="3.40.1440.10">
    <property type="entry name" value="GIY-YIG endonuclease"/>
    <property type="match status" value="1"/>
</dbReference>
<dbReference type="InterPro" id="IPR002941">
    <property type="entry name" value="DNA_methylase_N4/N6"/>
</dbReference>
<dbReference type="InterPro" id="IPR001091">
    <property type="entry name" value="RM_Methyltransferase"/>
</dbReference>
<feature type="domain" description="GIY-YIG" evidence="5">
    <location>
        <begin position="503"/>
        <end position="576"/>
    </location>
</feature>
<evidence type="ECO:0000313" key="6">
    <source>
        <dbReference type="EMBL" id="MBB3208290.1"/>
    </source>
</evidence>
<dbReference type="EMBL" id="JACHXU010000015">
    <property type="protein sequence ID" value="MBB3208290.1"/>
    <property type="molecule type" value="Genomic_DNA"/>
</dbReference>
<dbReference type="InterPro" id="IPR035901">
    <property type="entry name" value="GIY-YIG_endonuc_sf"/>
</dbReference>
<dbReference type="GO" id="GO:0032259">
    <property type="term" value="P:methylation"/>
    <property type="evidence" value="ECO:0007669"/>
    <property type="project" value="UniProtKB-KW"/>
</dbReference>
<dbReference type="Pfam" id="PF01541">
    <property type="entry name" value="GIY-YIG"/>
    <property type="match status" value="1"/>
</dbReference>
<evidence type="ECO:0000259" key="5">
    <source>
        <dbReference type="PROSITE" id="PS50164"/>
    </source>
</evidence>
<dbReference type="Gene3D" id="3.40.50.150">
    <property type="entry name" value="Vaccinia Virus protein VP39"/>
    <property type="match status" value="1"/>
</dbReference>
<keyword evidence="2 6" id="KW-0489">Methyltransferase</keyword>
<dbReference type="SUPFAM" id="SSF53335">
    <property type="entry name" value="S-adenosyl-L-methionine-dependent methyltransferases"/>
    <property type="match status" value="1"/>
</dbReference>
<organism evidence="6 7">
    <name type="scientific">Aporhodopirellula rubra</name>
    <dbReference type="NCBI Taxonomy" id="980271"/>
    <lineage>
        <taxon>Bacteria</taxon>
        <taxon>Pseudomonadati</taxon>
        <taxon>Planctomycetota</taxon>
        <taxon>Planctomycetia</taxon>
        <taxon>Pirellulales</taxon>
        <taxon>Pirellulaceae</taxon>
        <taxon>Aporhodopirellula</taxon>
    </lineage>
</organism>
<feature type="region of interest" description="Disordered" evidence="4">
    <location>
        <begin position="456"/>
        <end position="485"/>
    </location>
</feature>
<dbReference type="InterPro" id="IPR002052">
    <property type="entry name" value="DNA_methylase_N6_adenine_CS"/>
</dbReference>
<dbReference type="SUPFAM" id="SSF82771">
    <property type="entry name" value="GIY-YIG endonuclease"/>
    <property type="match status" value="1"/>
</dbReference>
<protein>
    <submittedName>
        <fullName evidence="6">Site-specific DNA-methyltransferase (Adenine-specific)</fullName>
        <ecNumber evidence="6">2.1.1.72</ecNumber>
    </submittedName>
</protein>
<dbReference type="InterPro" id="IPR029063">
    <property type="entry name" value="SAM-dependent_MTases_sf"/>
</dbReference>
<feature type="compositionally biased region" description="Basic residues" evidence="4">
    <location>
        <begin position="471"/>
        <end position="480"/>
    </location>
</feature>
<dbReference type="Proteomes" id="UP000536179">
    <property type="component" value="Unassembled WGS sequence"/>
</dbReference>
<reference evidence="6 7" key="1">
    <citation type="submission" date="2020-08" db="EMBL/GenBank/DDBJ databases">
        <title>Genomic Encyclopedia of Type Strains, Phase III (KMG-III): the genomes of soil and plant-associated and newly described type strains.</title>
        <authorList>
            <person name="Whitman W."/>
        </authorList>
    </citation>
    <scope>NUCLEOTIDE SEQUENCE [LARGE SCALE GENOMIC DNA]</scope>
    <source>
        <strain evidence="6 7">CECT 8075</strain>
    </source>
</reference>
<dbReference type="GO" id="GO:0003677">
    <property type="term" value="F:DNA binding"/>
    <property type="evidence" value="ECO:0007669"/>
    <property type="project" value="InterPro"/>
</dbReference>
<evidence type="ECO:0000256" key="2">
    <source>
        <dbReference type="ARBA" id="ARBA00022603"/>
    </source>
</evidence>
<evidence type="ECO:0000256" key="1">
    <source>
        <dbReference type="ARBA" id="ARBA00006594"/>
    </source>
</evidence>
<evidence type="ECO:0000313" key="7">
    <source>
        <dbReference type="Proteomes" id="UP000536179"/>
    </source>
</evidence>